<dbReference type="PANTHER" id="PTHR42939:SF1">
    <property type="entry name" value="ABC TRANSPORTER ATP-BINDING PROTEIN ALBC-RELATED"/>
    <property type="match status" value="1"/>
</dbReference>
<dbReference type="InterPro" id="IPR027417">
    <property type="entry name" value="P-loop_NTPase"/>
</dbReference>
<evidence type="ECO:0000259" key="4">
    <source>
        <dbReference type="PROSITE" id="PS50893"/>
    </source>
</evidence>
<dbReference type="EMBL" id="BAAANS010000016">
    <property type="protein sequence ID" value="GAA2097589.1"/>
    <property type="molecule type" value="Genomic_DNA"/>
</dbReference>
<name>A0ABN2WUC8_9ACTN</name>
<accession>A0ABN2WUC8</accession>
<reference evidence="5 6" key="1">
    <citation type="journal article" date="2019" name="Int. J. Syst. Evol. Microbiol.">
        <title>The Global Catalogue of Microorganisms (GCM) 10K type strain sequencing project: providing services to taxonomists for standard genome sequencing and annotation.</title>
        <authorList>
            <consortium name="The Broad Institute Genomics Platform"/>
            <consortium name="The Broad Institute Genome Sequencing Center for Infectious Disease"/>
            <person name="Wu L."/>
            <person name="Ma J."/>
        </authorList>
    </citation>
    <scope>NUCLEOTIDE SEQUENCE [LARGE SCALE GENOMIC DNA]</scope>
    <source>
        <strain evidence="5 6">JCM 14559</strain>
    </source>
</reference>
<comment type="caution">
    <text evidence="5">The sequence shown here is derived from an EMBL/GenBank/DDBJ whole genome shotgun (WGS) entry which is preliminary data.</text>
</comment>
<evidence type="ECO:0000256" key="2">
    <source>
        <dbReference type="ARBA" id="ARBA00022741"/>
    </source>
</evidence>
<keyword evidence="1" id="KW-0813">Transport</keyword>
<dbReference type="PANTHER" id="PTHR42939">
    <property type="entry name" value="ABC TRANSPORTER ATP-BINDING PROTEIN ALBC-RELATED"/>
    <property type="match status" value="1"/>
</dbReference>
<evidence type="ECO:0000256" key="3">
    <source>
        <dbReference type="ARBA" id="ARBA00022840"/>
    </source>
</evidence>
<evidence type="ECO:0000313" key="5">
    <source>
        <dbReference type="EMBL" id="GAA2097589.1"/>
    </source>
</evidence>
<dbReference type="CDD" id="cd03230">
    <property type="entry name" value="ABC_DR_subfamily_A"/>
    <property type="match status" value="1"/>
</dbReference>
<keyword evidence="6" id="KW-1185">Reference proteome</keyword>
<dbReference type="InterPro" id="IPR003439">
    <property type="entry name" value="ABC_transporter-like_ATP-bd"/>
</dbReference>
<evidence type="ECO:0000256" key="1">
    <source>
        <dbReference type="ARBA" id="ARBA00022448"/>
    </source>
</evidence>
<dbReference type="SMART" id="SM00382">
    <property type="entry name" value="AAA"/>
    <property type="match status" value="1"/>
</dbReference>
<organism evidence="5 6">
    <name type="scientific">Kitasatospora saccharophila</name>
    <dbReference type="NCBI Taxonomy" id="407973"/>
    <lineage>
        <taxon>Bacteria</taxon>
        <taxon>Bacillati</taxon>
        <taxon>Actinomycetota</taxon>
        <taxon>Actinomycetes</taxon>
        <taxon>Kitasatosporales</taxon>
        <taxon>Streptomycetaceae</taxon>
        <taxon>Kitasatospora</taxon>
    </lineage>
</organism>
<protein>
    <submittedName>
        <fullName evidence="5">ABC transporter ATP-binding protein</fullName>
    </submittedName>
</protein>
<dbReference type="Gene3D" id="3.40.50.300">
    <property type="entry name" value="P-loop containing nucleotide triphosphate hydrolases"/>
    <property type="match status" value="1"/>
</dbReference>
<dbReference type="SUPFAM" id="SSF52540">
    <property type="entry name" value="P-loop containing nucleoside triphosphate hydrolases"/>
    <property type="match status" value="1"/>
</dbReference>
<dbReference type="GO" id="GO:0005524">
    <property type="term" value="F:ATP binding"/>
    <property type="evidence" value="ECO:0007669"/>
    <property type="project" value="UniProtKB-KW"/>
</dbReference>
<dbReference type="PROSITE" id="PS50893">
    <property type="entry name" value="ABC_TRANSPORTER_2"/>
    <property type="match status" value="1"/>
</dbReference>
<proteinExistence type="predicted"/>
<keyword evidence="3 5" id="KW-0067">ATP-binding</keyword>
<dbReference type="InterPro" id="IPR003593">
    <property type="entry name" value="AAA+_ATPase"/>
</dbReference>
<evidence type="ECO:0000313" key="6">
    <source>
        <dbReference type="Proteomes" id="UP001500897"/>
    </source>
</evidence>
<gene>
    <name evidence="5" type="ORF">GCM10009759_27830</name>
</gene>
<sequence>MTAVIEANGLGKRYKGRWALAECTLSIPAGRVVGLVGPNGAGKSTLLNLACGQLKPTTGTIRVLGHEPGDGPGQLARVGFVAQDTPVYAGLSVADHLRFGARMNPAWDHEAAQRRIERLGLDPQQKAGRLSGGQRAQLALALAAAKQPDLLLLDEPVAALDPLARRSFLHGLTEFAAEREGRTIVLSSHVIADLERVCDYLLLISGARVRLAGPCEDLIAEHYRIVGPRRAASALSPHLSVVQEDHTDHQSAFLVRATGPLPEGNWQAERPDLEDLVLAYLARDRQTHNSQDREDLR</sequence>
<feature type="domain" description="ABC transporter" evidence="4">
    <location>
        <begin position="5"/>
        <end position="231"/>
    </location>
</feature>
<dbReference type="Pfam" id="PF00005">
    <property type="entry name" value="ABC_tran"/>
    <property type="match status" value="1"/>
</dbReference>
<dbReference type="RefSeq" id="WP_344552332.1">
    <property type="nucleotide sequence ID" value="NZ_BAAANS010000016.1"/>
</dbReference>
<keyword evidence="2" id="KW-0547">Nucleotide-binding</keyword>
<dbReference type="InterPro" id="IPR051782">
    <property type="entry name" value="ABC_Transporter_VariousFunc"/>
</dbReference>
<dbReference type="Proteomes" id="UP001500897">
    <property type="component" value="Unassembled WGS sequence"/>
</dbReference>